<protein>
    <submittedName>
        <fullName evidence="2">Uncharacterized protein</fullName>
    </submittedName>
</protein>
<dbReference type="RefSeq" id="XP_033388109.1">
    <property type="nucleotide sequence ID" value="XM_033520961.1"/>
</dbReference>
<proteinExistence type="predicted"/>
<gene>
    <name evidence="2" type="ORF">BU24DRAFT_126896</name>
</gene>
<name>A0A6A5Y4Q0_9PLEO</name>
<dbReference type="AlphaFoldDB" id="A0A6A5Y4Q0"/>
<keyword evidence="3" id="KW-1185">Reference proteome</keyword>
<organism evidence="2 3">
    <name type="scientific">Aaosphaeria arxii CBS 175.79</name>
    <dbReference type="NCBI Taxonomy" id="1450172"/>
    <lineage>
        <taxon>Eukaryota</taxon>
        <taxon>Fungi</taxon>
        <taxon>Dikarya</taxon>
        <taxon>Ascomycota</taxon>
        <taxon>Pezizomycotina</taxon>
        <taxon>Dothideomycetes</taxon>
        <taxon>Pleosporomycetidae</taxon>
        <taxon>Pleosporales</taxon>
        <taxon>Pleosporales incertae sedis</taxon>
        <taxon>Aaosphaeria</taxon>
    </lineage>
</organism>
<evidence type="ECO:0000256" key="1">
    <source>
        <dbReference type="SAM" id="MobiDB-lite"/>
    </source>
</evidence>
<accession>A0A6A5Y4Q0</accession>
<reference evidence="2" key="1">
    <citation type="journal article" date="2020" name="Stud. Mycol.">
        <title>101 Dothideomycetes genomes: a test case for predicting lifestyles and emergence of pathogens.</title>
        <authorList>
            <person name="Haridas S."/>
            <person name="Albert R."/>
            <person name="Binder M."/>
            <person name="Bloem J."/>
            <person name="Labutti K."/>
            <person name="Salamov A."/>
            <person name="Andreopoulos B."/>
            <person name="Baker S."/>
            <person name="Barry K."/>
            <person name="Bills G."/>
            <person name="Bluhm B."/>
            <person name="Cannon C."/>
            <person name="Castanera R."/>
            <person name="Culley D."/>
            <person name="Daum C."/>
            <person name="Ezra D."/>
            <person name="Gonzalez J."/>
            <person name="Henrissat B."/>
            <person name="Kuo A."/>
            <person name="Liang C."/>
            <person name="Lipzen A."/>
            <person name="Lutzoni F."/>
            <person name="Magnuson J."/>
            <person name="Mondo S."/>
            <person name="Nolan M."/>
            <person name="Ohm R."/>
            <person name="Pangilinan J."/>
            <person name="Park H.-J."/>
            <person name="Ramirez L."/>
            <person name="Alfaro M."/>
            <person name="Sun H."/>
            <person name="Tritt A."/>
            <person name="Yoshinaga Y."/>
            <person name="Zwiers L.-H."/>
            <person name="Turgeon B."/>
            <person name="Goodwin S."/>
            <person name="Spatafora J."/>
            <person name="Crous P."/>
            <person name="Grigoriev I."/>
        </authorList>
    </citation>
    <scope>NUCLEOTIDE SEQUENCE</scope>
    <source>
        <strain evidence="2">CBS 175.79</strain>
    </source>
</reference>
<evidence type="ECO:0000313" key="3">
    <source>
        <dbReference type="Proteomes" id="UP000799778"/>
    </source>
</evidence>
<evidence type="ECO:0000313" key="2">
    <source>
        <dbReference type="EMBL" id="KAF2019770.1"/>
    </source>
</evidence>
<dbReference type="GeneID" id="54278358"/>
<dbReference type="EMBL" id="ML978067">
    <property type="protein sequence ID" value="KAF2019770.1"/>
    <property type="molecule type" value="Genomic_DNA"/>
</dbReference>
<feature type="compositionally biased region" description="Basic and acidic residues" evidence="1">
    <location>
        <begin position="63"/>
        <end position="74"/>
    </location>
</feature>
<dbReference type="Proteomes" id="UP000799778">
    <property type="component" value="Unassembled WGS sequence"/>
</dbReference>
<feature type="region of interest" description="Disordered" evidence="1">
    <location>
        <begin position="49"/>
        <end position="74"/>
    </location>
</feature>
<sequence length="219" mass="24526">MKCYHKKLMYISLHSFELWPFSSESAARSEASAMSSHISFMQPRRTTTMQPPRYHAHRTHRSATHEHDNSSDHSARRFILGSSTECIVRQEALVKDNAASICLHPGKPHTGIIYKAEGLPYTSRDNSASIRPGSFNCPPILQLFRNVIALTQDNLTLAAGLYNSPLKDLSRTHEFPNRALLLPAFVRVEYPTSMSSLVMLFSSPCRPFCRSTGLCTSGN</sequence>